<evidence type="ECO:0000313" key="1">
    <source>
        <dbReference type="EMBL" id="KKL74499.1"/>
    </source>
</evidence>
<organism evidence="1">
    <name type="scientific">marine sediment metagenome</name>
    <dbReference type="NCBI Taxonomy" id="412755"/>
    <lineage>
        <taxon>unclassified sequences</taxon>
        <taxon>metagenomes</taxon>
        <taxon>ecological metagenomes</taxon>
    </lineage>
</organism>
<dbReference type="AlphaFoldDB" id="A0A0F9EKE1"/>
<protein>
    <submittedName>
        <fullName evidence="1">Uncharacterized protein</fullName>
    </submittedName>
</protein>
<name>A0A0F9EKE1_9ZZZZ</name>
<comment type="caution">
    <text evidence="1">The sequence shown here is derived from an EMBL/GenBank/DDBJ whole genome shotgun (WGS) entry which is preliminary data.</text>
</comment>
<accession>A0A0F9EKE1</accession>
<gene>
    <name evidence="1" type="ORF">LCGC14_2064310</name>
</gene>
<dbReference type="EMBL" id="LAZR01024631">
    <property type="protein sequence ID" value="KKL74499.1"/>
    <property type="molecule type" value="Genomic_DNA"/>
</dbReference>
<proteinExistence type="predicted"/>
<sequence>MGMNIYLVSRTDEVDYDEYDAVVVVAHNAKEAKTIKPSDYGKEWETPENLQVLLVGTANRKRKGIILASFKAG</sequence>
<reference evidence="1" key="1">
    <citation type="journal article" date="2015" name="Nature">
        <title>Complex archaea that bridge the gap between prokaryotes and eukaryotes.</title>
        <authorList>
            <person name="Spang A."/>
            <person name="Saw J.H."/>
            <person name="Jorgensen S.L."/>
            <person name="Zaremba-Niedzwiedzka K."/>
            <person name="Martijn J."/>
            <person name="Lind A.E."/>
            <person name="van Eijk R."/>
            <person name="Schleper C."/>
            <person name="Guy L."/>
            <person name="Ettema T.J."/>
        </authorList>
    </citation>
    <scope>NUCLEOTIDE SEQUENCE</scope>
</reference>